<evidence type="ECO:0000256" key="1">
    <source>
        <dbReference type="SAM" id="MobiDB-lite"/>
    </source>
</evidence>
<sequence>MTQDTDRTRDASPSGNGGATGGRSAGAAERGRPEISLPRGRVLLVGSGAFGVTGLPSWALLMRTWYGWSLRACLTHSAAALVSRDALAAATQAPVEGPEWGTSAGVVPHLELAEWPDLVIVAPATTAFVAKCALGMPDSLALSAVLATRAPVVIASSIPEGSLQRPSVRRNLAALEEDGFHVVPPQAGLSAHKGAEIAAGMPHLVTTLRFAQRVLERLPGAGEEAPSPARV</sequence>
<dbReference type="GO" id="GO:0004633">
    <property type="term" value="F:phosphopantothenoylcysteine decarboxylase activity"/>
    <property type="evidence" value="ECO:0007669"/>
    <property type="project" value="TreeGrafter"/>
</dbReference>
<feature type="region of interest" description="Disordered" evidence="1">
    <location>
        <begin position="1"/>
        <end position="32"/>
    </location>
</feature>
<name>A0A6S4QNU0_9ACTN</name>
<protein>
    <submittedName>
        <fullName evidence="4">Protein LanD</fullName>
    </submittedName>
</protein>
<feature type="compositionally biased region" description="Gly residues" evidence="1">
    <location>
        <begin position="15"/>
        <end position="24"/>
    </location>
</feature>
<organism evidence="4">
    <name type="scientific">Streptomyces sp. TP-A0584</name>
    <dbReference type="NCBI Taxonomy" id="314563"/>
    <lineage>
        <taxon>Bacteria</taxon>
        <taxon>Bacillati</taxon>
        <taxon>Actinomycetota</taxon>
        <taxon>Actinomycetes</taxon>
        <taxon>Kitasatosporales</taxon>
        <taxon>Streptomycetaceae</taxon>
        <taxon>Streptomyces</taxon>
    </lineage>
</organism>
<keyword evidence="2" id="KW-0812">Transmembrane</keyword>
<dbReference type="PANTHER" id="PTHR14359:SF6">
    <property type="entry name" value="PHOSPHOPANTOTHENOYLCYSTEINE DECARBOXYLASE"/>
    <property type="match status" value="1"/>
</dbReference>
<dbReference type="GO" id="GO:0010181">
    <property type="term" value="F:FMN binding"/>
    <property type="evidence" value="ECO:0007669"/>
    <property type="project" value="TreeGrafter"/>
</dbReference>
<feature type="domain" description="Flavoprotein" evidence="3">
    <location>
        <begin position="41"/>
        <end position="157"/>
    </location>
</feature>
<dbReference type="AlphaFoldDB" id="A0A6S4QNU0"/>
<dbReference type="PANTHER" id="PTHR14359">
    <property type="entry name" value="HOMO-OLIGOMERIC FLAVIN CONTAINING CYS DECARBOXYLASE FAMILY"/>
    <property type="match status" value="1"/>
</dbReference>
<keyword evidence="2" id="KW-0472">Membrane</keyword>
<reference evidence="4" key="1">
    <citation type="journal article" date="2020" name="Nat. Chem.">
        <title>Acyltransferase that catalyses the condensation of polyketide and peptide moieties of goadvionin hybrid lipopeptides.</title>
        <authorList>
            <person name="Kozakai R."/>
            <person name="Ono T."/>
            <person name="Hoshino S."/>
            <person name="Takahashi H."/>
            <person name="Katsuyama Y."/>
            <person name="Sugai Y."/>
            <person name="Ozaki T."/>
            <person name="Teramoto K."/>
            <person name="Teramoto K."/>
            <person name="Tanaka K."/>
            <person name="Abe I."/>
            <person name="Asamizu S."/>
            <person name="Onaka H."/>
        </authorList>
    </citation>
    <scope>NUCLEOTIDE SEQUENCE</scope>
    <source>
        <strain evidence="4">TP-A0584</strain>
    </source>
</reference>
<dbReference type="SUPFAM" id="SSF52507">
    <property type="entry name" value="Homo-oligomeric flavin-containing Cys decarboxylases, HFCD"/>
    <property type="match status" value="1"/>
</dbReference>
<dbReference type="Pfam" id="PF02441">
    <property type="entry name" value="Flavoprotein"/>
    <property type="match status" value="1"/>
</dbReference>
<keyword evidence="2" id="KW-1133">Transmembrane helix</keyword>
<gene>
    <name evidence="4" type="primary">gdvD</name>
</gene>
<feature type="compositionally biased region" description="Basic and acidic residues" evidence="1">
    <location>
        <begin position="1"/>
        <end position="10"/>
    </location>
</feature>
<dbReference type="InterPro" id="IPR036551">
    <property type="entry name" value="Flavin_trans-like"/>
</dbReference>
<accession>A0A6S4QNU0</accession>
<dbReference type="GO" id="GO:0071513">
    <property type="term" value="C:phosphopantothenoylcysteine decarboxylase complex"/>
    <property type="evidence" value="ECO:0007669"/>
    <property type="project" value="TreeGrafter"/>
</dbReference>
<dbReference type="InterPro" id="IPR003382">
    <property type="entry name" value="Flavoprotein"/>
</dbReference>
<dbReference type="Gene3D" id="3.40.50.1950">
    <property type="entry name" value="Flavin prenyltransferase-like"/>
    <property type="match status" value="1"/>
</dbReference>
<dbReference type="EMBL" id="LC481990">
    <property type="protein sequence ID" value="BBK07992.1"/>
    <property type="molecule type" value="Genomic_DNA"/>
</dbReference>
<proteinExistence type="predicted"/>
<evidence type="ECO:0000313" key="4">
    <source>
        <dbReference type="EMBL" id="BBK07992.1"/>
    </source>
</evidence>
<evidence type="ECO:0000259" key="3">
    <source>
        <dbReference type="Pfam" id="PF02441"/>
    </source>
</evidence>
<evidence type="ECO:0000256" key="2">
    <source>
        <dbReference type="SAM" id="Phobius"/>
    </source>
</evidence>
<dbReference type="GO" id="GO:0015937">
    <property type="term" value="P:coenzyme A biosynthetic process"/>
    <property type="evidence" value="ECO:0007669"/>
    <property type="project" value="TreeGrafter"/>
</dbReference>
<feature type="transmembrane region" description="Helical" evidence="2">
    <location>
        <begin position="42"/>
        <end position="61"/>
    </location>
</feature>